<organism evidence="1 2">
    <name type="scientific">Noviherbaspirillum galbum</name>
    <dbReference type="NCBI Taxonomy" id="2709383"/>
    <lineage>
        <taxon>Bacteria</taxon>
        <taxon>Pseudomonadati</taxon>
        <taxon>Pseudomonadota</taxon>
        <taxon>Betaproteobacteria</taxon>
        <taxon>Burkholderiales</taxon>
        <taxon>Oxalobacteraceae</taxon>
        <taxon>Noviherbaspirillum</taxon>
    </lineage>
</organism>
<keyword evidence="2" id="KW-1185">Reference proteome</keyword>
<sequence length="55" mass="6149">MISELLCRMFGHARPARRDLGLKAISFAPGYQCPRCGTLVRANAAHVHGRKEKRT</sequence>
<dbReference type="AlphaFoldDB" id="A0A6B3SHR3"/>
<reference evidence="1" key="1">
    <citation type="submission" date="2020-02" db="EMBL/GenBank/DDBJ databases">
        <authorList>
            <person name="Kim M.K."/>
        </authorList>
    </citation>
    <scope>NUCLEOTIDE SEQUENCE [LARGE SCALE GENOMIC DNA]</scope>
    <source>
        <strain evidence="1">17J57-3</strain>
    </source>
</reference>
<evidence type="ECO:0000313" key="2">
    <source>
        <dbReference type="Proteomes" id="UP000482155"/>
    </source>
</evidence>
<name>A0A6B3SHR3_9BURK</name>
<dbReference type="EMBL" id="JAAIVB010000011">
    <property type="protein sequence ID" value="NEX60203.1"/>
    <property type="molecule type" value="Genomic_DNA"/>
</dbReference>
<dbReference type="Proteomes" id="UP000482155">
    <property type="component" value="Unassembled WGS sequence"/>
</dbReference>
<proteinExistence type="predicted"/>
<evidence type="ECO:0000313" key="1">
    <source>
        <dbReference type="EMBL" id="NEX60203.1"/>
    </source>
</evidence>
<gene>
    <name evidence="1" type="ORF">G3574_03845</name>
</gene>
<comment type="caution">
    <text evidence="1">The sequence shown here is derived from an EMBL/GenBank/DDBJ whole genome shotgun (WGS) entry which is preliminary data.</text>
</comment>
<dbReference type="RefSeq" id="WP_163960696.1">
    <property type="nucleotide sequence ID" value="NZ_JAAIVB010000011.1"/>
</dbReference>
<protein>
    <submittedName>
        <fullName evidence="1">Uncharacterized protein</fullName>
    </submittedName>
</protein>
<accession>A0A6B3SHR3</accession>